<evidence type="ECO:0000313" key="3">
    <source>
        <dbReference type="Proteomes" id="UP000823521"/>
    </source>
</evidence>
<organism evidence="2 3">
    <name type="scientific">Micromonospora echinofusca</name>
    <dbReference type="NCBI Taxonomy" id="47858"/>
    <lineage>
        <taxon>Bacteria</taxon>
        <taxon>Bacillati</taxon>
        <taxon>Actinomycetota</taxon>
        <taxon>Actinomycetes</taxon>
        <taxon>Micromonosporales</taxon>
        <taxon>Micromonosporaceae</taxon>
        <taxon>Micromonospora</taxon>
    </lineage>
</organism>
<gene>
    <name evidence="2" type="ORF">GSF22_27050</name>
</gene>
<evidence type="ECO:0000313" key="2">
    <source>
        <dbReference type="EMBL" id="MBO4209619.1"/>
    </source>
</evidence>
<sequence>MRLRRALAVIAALTLALFLGSPAISSPQAEPAAIKDKIIDPWHNDPWHK</sequence>
<keyword evidence="1" id="KW-0732">Signal</keyword>
<proteinExistence type="predicted"/>
<feature type="signal peptide" evidence="1">
    <location>
        <begin position="1"/>
        <end position="25"/>
    </location>
</feature>
<dbReference type="RefSeq" id="WP_208816579.1">
    <property type="nucleotide sequence ID" value="NZ_WVUH01000324.1"/>
</dbReference>
<name>A0ABS3VYK6_MICEH</name>
<evidence type="ECO:0000256" key="1">
    <source>
        <dbReference type="SAM" id="SignalP"/>
    </source>
</evidence>
<accession>A0ABS3VYK6</accession>
<comment type="caution">
    <text evidence="2">The sequence shown here is derived from an EMBL/GenBank/DDBJ whole genome shotgun (WGS) entry which is preliminary data.</text>
</comment>
<reference evidence="2 3" key="1">
    <citation type="submission" date="2019-12" db="EMBL/GenBank/DDBJ databases">
        <title>Whole genome sequencing of endophytic Actinobacterium Micromonospora sp. MPMI6T.</title>
        <authorList>
            <person name="Evv R."/>
            <person name="Podile A.R."/>
        </authorList>
    </citation>
    <scope>NUCLEOTIDE SEQUENCE [LARGE SCALE GENOMIC DNA]</scope>
    <source>
        <strain evidence="2 3">MPMI6</strain>
    </source>
</reference>
<keyword evidence="3" id="KW-1185">Reference proteome</keyword>
<dbReference type="Proteomes" id="UP000823521">
    <property type="component" value="Unassembled WGS sequence"/>
</dbReference>
<dbReference type="EMBL" id="WVUH01000324">
    <property type="protein sequence ID" value="MBO4209619.1"/>
    <property type="molecule type" value="Genomic_DNA"/>
</dbReference>
<feature type="chain" id="PRO_5045284474" evidence="1">
    <location>
        <begin position="26"/>
        <end position="49"/>
    </location>
</feature>
<protein>
    <submittedName>
        <fullName evidence="2">Uncharacterized protein</fullName>
    </submittedName>
</protein>